<dbReference type="STRING" id="1111454.HMPREF1250_1737"/>
<reference evidence="1 2" key="1">
    <citation type="submission" date="2013-09" db="EMBL/GenBank/DDBJ databases">
        <authorList>
            <person name="Durkin A.S."/>
            <person name="Haft D.R."/>
            <person name="McCorrison J."/>
            <person name="Torralba M."/>
            <person name="Gillis M."/>
            <person name="Haft D.H."/>
            <person name="Methe B."/>
            <person name="Sutton G."/>
            <person name="Nelson K.E."/>
        </authorList>
    </citation>
    <scope>NUCLEOTIDE SEQUENCE [LARGE SCALE GENOMIC DNA]</scope>
    <source>
        <strain evidence="1 2">BV3C16-1</strain>
    </source>
</reference>
<sequence>MIDPYENLACAIILQAVKDYRAARKKLKHNPKNKDAKLMAEDLERFFRSDWYTSLTSFDGEMLLTKLKEEEIS</sequence>
<dbReference type="eggNOG" id="ENOG5033I1Q">
    <property type="taxonomic scope" value="Bacteria"/>
</dbReference>
<dbReference type="EMBL" id="AWXA01000053">
    <property type="protein sequence ID" value="ERT57149.1"/>
    <property type="molecule type" value="Genomic_DNA"/>
</dbReference>
<evidence type="ECO:0000313" key="2">
    <source>
        <dbReference type="Proteomes" id="UP000017090"/>
    </source>
</evidence>
<gene>
    <name evidence="1" type="ORF">HMPREF1250_1737</name>
</gene>
<protein>
    <submittedName>
        <fullName evidence="1">Uncharacterized protein</fullName>
    </submittedName>
</protein>
<dbReference type="OrthoDB" id="1666833at2"/>
<dbReference type="Proteomes" id="UP000017090">
    <property type="component" value="Unassembled WGS sequence"/>
</dbReference>
<dbReference type="AlphaFoldDB" id="U7UE65"/>
<name>U7UE65_9FIRM</name>
<accession>U7UE65</accession>
<dbReference type="RefSeq" id="WP_023054456.1">
    <property type="nucleotide sequence ID" value="NZ_AWXA01000053.1"/>
</dbReference>
<evidence type="ECO:0000313" key="1">
    <source>
        <dbReference type="EMBL" id="ERT57149.1"/>
    </source>
</evidence>
<comment type="caution">
    <text evidence="1">The sequence shown here is derived from an EMBL/GenBank/DDBJ whole genome shotgun (WGS) entry which is preliminary data.</text>
</comment>
<keyword evidence="2" id="KW-1185">Reference proteome</keyword>
<organism evidence="1 2">
    <name type="scientific">Megasphaera vaginalis</name>
    <name type="common">ex Srinivasan et al. 2021</name>
    <dbReference type="NCBI Taxonomy" id="1111454"/>
    <lineage>
        <taxon>Bacteria</taxon>
        <taxon>Bacillati</taxon>
        <taxon>Bacillota</taxon>
        <taxon>Negativicutes</taxon>
        <taxon>Veillonellales</taxon>
        <taxon>Veillonellaceae</taxon>
        <taxon>Megasphaera</taxon>
    </lineage>
</organism>
<proteinExistence type="predicted"/>
<dbReference type="PATRIC" id="fig|1111454.3.peg.2028"/>